<feature type="region of interest" description="Disordered" evidence="2">
    <location>
        <begin position="295"/>
        <end position="333"/>
    </location>
</feature>
<dbReference type="PANTHER" id="PTHR46740">
    <property type="entry name" value="PROTEIN DYAD"/>
    <property type="match status" value="1"/>
</dbReference>
<dbReference type="AlphaFoldDB" id="A0A396GK50"/>
<dbReference type="InterPro" id="IPR044221">
    <property type="entry name" value="DYAD/AMEIOTIC1"/>
</dbReference>
<dbReference type="InterPro" id="IPR059080">
    <property type="entry name" value="WHD_PTC1"/>
</dbReference>
<name>A0A396GK50_MEDTR</name>
<protein>
    <recommendedName>
        <fullName evidence="3">PTC1-like winged helix-turn-helix domain-containing protein</fullName>
    </recommendedName>
</protein>
<evidence type="ECO:0000259" key="3">
    <source>
        <dbReference type="Pfam" id="PF25874"/>
    </source>
</evidence>
<gene>
    <name evidence="4" type="ORF">MtrunA17_Chr8g0356141</name>
</gene>
<dbReference type="GO" id="GO:0007131">
    <property type="term" value="P:reciprocal meiotic recombination"/>
    <property type="evidence" value="ECO:0007669"/>
    <property type="project" value="InterPro"/>
</dbReference>
<sequence length="749" mass="84034">MLVQFAFFFLFQCCTNLEFFLWFSIMKVRACDLVAATSGGAEDLEEDHVHVNKGKSKKISFLDKPVLLFPPTSDSTYILGNIHEINGHFISFLHRLKIVSITFSNFFLLTNDDFHYMVSDKGEQKVSLRYPSLKSLSTHFNDQSFGKPEGKKIPTLDEKYVMGIEFAIKTLCRSISANEFAEKGNSWSFWASPPKSPVINDAATSLVPKQGSCLSEIKFSGMMQWGQRRQVRFLGRHEEQKVEPLPVIQKEKGVIFKARVGTIVKKRKNIEKEEMEEVVKVAPFEVQRVTRQCNKNQQGVSSSSVAKKSKKNHQGVSSGSGDKKSEKAVNDTKKQELVVYRRNKPKIWIDRWAAERYKLAEENMLKVMKEKGAVYGNSIMRQELRSEARKYIGDTGLLDHLLKHMAGKVAPGGVERFRRKHNAEGSMEYWLESADLADIRKELGVQDPYWTPPPGWKPGDSISPENVTSHELREIKEEIIKLKREMRELTSKREEEALALVTTPSSCMSSLNFEDYGSQVSKQDIYLELVHKKAKIEEQLKEISLALNGMEDQMGMLKPTLVEEPQMSESLTPPVLLLGPTSLTENIGEEKGNNVKKTKSADTQMVVGSRAAEDKAAKIERLKSGFQICKPRGTFMWPNMSLSPHVVTNLDEHTVVPTPTSASSSTTSAPKLVSNSNTHNLSLSIPIPSSPVKPLAERRPVSTTTLTHVTGPFSPHLSPPLETTKTTITTSITKNGSFINLNEAPFGQE</sequence>
<evidence type="ECO:0000313" key="4">
    <source>
        <dbReference type="EMBL" id="RHN40571.1"/>
    </source>
</evidence>
<feature type="region of interest" description="Disordered" evidence="2">
    <location>
        <begin position="657"/>
        <end position="685"/>
    </location>
</feature>
<feature type="compositionally biased region" description="Low complexity" evidence="2">
    <location>
        <begin position="657"/>
        <end position="670"/>
    </location>
</feature>
<dbReference type="GO" id="GO:0051177">
    <property type="term" value="P:meiotic sister chromatid cohesion"/>
    <property type="evidence" value="ECO:0007669"/>
    <property type="project" value="InterPro"/>
</dbReference>
<evidence type="ECO:0000256" key="2">
    <source>
        <dbReference type="SAM" id="MobiDB-lite"/>
    </source>
</evidence>
<feature type="coiled-coil region" evidence="1">
    <location>
        <begin position="465"/>
        <end position="499"/>
    </location>
</feature>
<organism evidence="4 5">
    <name type="scientific">Medicago truncatula</name>
    <name type="common">Barrel medic</name>
    <name type="synonym">Medicago tribuloides</name>
    <dbReference type="NCBI Taxonomy" id="3880"/>
    <lineage>
        <taxon>Eukaryota</taxon>
        <taxon>Viridiplantae</taxon>
        <taxon>Streptophyta</taxon>
        <taxon>Embryophyta</taxon>
        <taxon>Tracheophyta</taxon>
        <taxon>Spermatophyta</taxon>
        <taxon>Magnoliopsida</taxon>
        <taxon>eudicotyledons</taxon>
        <taxon>Gunneridae</taxon>
        <taxon>Pentapetalae</taxon>
        <taxon>rosids</taxon>
        <taxon>fabids</taxon>
        <taxon>Fabales</taxon>
        <taxon>Fabaceae</taxon>
        <taxon>Papilionoideae</taxon>
        <taxon>50 kb inversion clade</taxon>
        <taxon>NPAAA clade</taxon>
        <taxon>Hologalegina</taxon>
        <taxon>IRL clade</taxon>
        <taxon>Trifolieae</taxon>
        <taxon>Medicago</taxon>
    </lineage>
</organism>
<evidence type="ECO:0000256" key="1">
    <source>
        <dbReference type="SAM" id="Coils"/>
    </source>
</evidence>
<dbReference type="EMBL" id="PSQE01000008">
    <property type="protein sequence ID" value="RHN40571.1"/>
    <property type="molecule type" value="Genomic_DNA"/>
</dbReference>
<keyword evidence="1" id="KW-0175">Coiled coil</keyword>
<proteinExistence type="predicted"/>
<dbReference type="Pfam" id="PF25874">
    <property type="entry name" value="WHD_plant_repro"/>
    <property type="match status" value="1"/>
</dbReference>
<reference evidence="5" key="1">
    <citation type="journal article" date="2018" name="Nat. Plants">
        <title>Whole-genome landscape of Medicago truncatula symbiotic genes.</title>
        <authorList>
            <person name="Pecrix Y."/>
            <person name="Staton S.E."/>
            <person name="Sallet E."/>
            <person name="Lelandais-Briere C."/>
            <person name="Moreau S."/>
            <person name="Carrere S."/>
            <person name="Blein T."/>
            <person name="Jardinaud M.F."/>
            <person name="Latrasse D."/>
            <person name="Zouine M."/>
            <person name="Zahm M."/>
            <person name="Kreplak J."/>
            <person name="Mayjonade B."/>
            <person name="Satge C."/>
            <person name="Perez M."/>
            <person name="Cauet S."/>
            <person name="Marande W."/>
            <person name="Chantry-Darmon C."/>
            <person name="Lopez-Roques C."/>
            <person name="Bouchez O."/>
            <person name="Berard A."/>
            <person name="Debelle F."/>
            <person name="Munos S."/>
            <person name="Bendahmane A."/>
            <person name="Berges H."/>
            <person name="Niebel A."/>
            <person name="Buitink J."/>
            <person name="Frugier F."/>
            <person name="Benhamed M."/>
            <person name="Crespi M."/>
            <person name="Gouzy J."/>
            <person name="Gamas P."/>
        </authorList>
    </citation>
    <scope>NUCLEOTIDE SEQUENCE [LARGE SCALE GENOMIC DNA]</scope>
    <source>
        <strain evidence="5">cv. Jemalong A17</strain>
    </source>
</reference>
<feature type="compositionally biased region" description="Basic and acidic residues" evidence="2">
    <location>
        <begin position="321"/>
        <end position="333"/>
    </location>
</feature>
<dbReference type="Gramene" id="rna46734">
    <property type="protein sequence ID" value="RHN40571.1"/>
    <property type="gene ID" value="gene46734"/>
</dbReference>
<dbReference type="Proteomes" id="UP000265566">
    <property type="component" value="Chromosome 8"/>
</dbReference>
<feature type="domain" description="PTC1-like winged helix-turn-helix" evidence="3">
    <location>
        <begin position="351"/>
        <end position="433"/>
    </location>
</feature>
<comment type="caution">
    <text evidence="4">The sequence shown here is derived from an EMBL/GenBank/DDBJ whole genome shotgun (WGS) entry which is preliminary data.</text>
</comment>
<accession>A0A396GK50</accession>
<evidence type="ECO:0000313" key="5">
    <source>
        <dbReference type="Proteomes" id="UP000265566"/>
    </source>
</evidence>
<dbReference type="PANTHER" id="PTHR46740:SF2">
    <property type="entry name" value="PROTEIN DYAD"/>
    <property type="match status" value="1"/>
</dbReference>